<dbReference type="Proteomes" id="UP001058003">
    <property type="component" value="Chromosome"/>
</dbReference>
<gene>
    <name evidence="1" type="ORF">Daura_23620</name>
</gene>
<proteinExistence type="predicted"/>
<dbReference type="OrthoDB" id="5191117at2"/>
<dbReference type="AlphaFoldDB" id="A0A9Q9IT28"/>
<name>A0A9Q9IT28_9ACTN</name>
<reference evidence="1" key="1">
    <citation type="submission" date="2021-04" db="EMBL/GenBank/DDBJ databases">
        <title>Dactylosporangium aurantiacum NRRL B-8018 full assembly.</title>
        <authorList>
            <person name="Hartkoorn R.C."/>
            <person name="Beaudoing E."/>
            <person name="Hot D."/>
        </authorList>
    </citation>
    <scope>NUCLEOTIDE SEQUENCE</scope>
    <source>
        <strain evidence="1">NRRL B-8018</strain>
    </source>
</reference>
<organism evidence="1 2">
    <name type="scientific">Dactylosporangium aurantiacum</name>
    <dbReference type="NCBI Taxonomy" id="35754"/>
    <lineage>
        <taxon>Bacteria</taxon>
        <taxon>Bacillati</taxon>
        <taxon>Actinomycetota</taxon>
        <taxon>Actinomycetes</taxon>
        <taxon>Micromonosporales</taxon>
        <taxon>Micromonosporaceae</taxon>
        <taxon>Dactylosporangium</taxon>
    </lineage>
</organism>
<keyword evidence="2" id="KW-1185">Reference proteome</keyword>
<evidence type="ECO:0000313" key="1">
    <source>
        <dbReference type="EMBL" id="UWZ58890.1"/>
    </source>
</evidence>
<accession>A0A9Q9IT28</accession>
<dbReference type="EMBL" id="CP073767">
    <property type="protein sequence ID" value="UWZ58890.1"/>
    <property type="molecule type" value="Genomic_DNA"/>
</dbReference>
<sequence>MTVPLVPVGHYLGLVHDDETGTARHRVRVGMASQPLEPAVEAPVWFAAHEGTVLPLPTGGVRDRLRGVLPHVAMRRAVTATLLNEGMLAEVDAGFADRYQVLPLTYGRGWQTDDSLALGAGERTVCVDETVLAVWERGAEHPTLRAACAAAAPAAPGAALAAFVGALHRLLRVHAVYVDVADQRRHPRVSAPGR</sequence>
<protein>
    <submittedName>
        <fullName evidence="1">Uncharacterized protein</fullName>
    </submittedName>
</protein>
<dbReference type="RefSeq" id="WP_156089761.1">
    <property type="nucleotide sequence ID" value="NZ_CP073767.1"/>
</dbReference>
<dbReference type="KEGG" id="daur:Daura_23620"/>
<evidence type="ECO:0000313" key="2">
    <source>
        <dbReference type="Proteomes" id="UP001058003"/>
    </source>
</evidence>